<organism evidence="1 2">
    <name type="scientific">Echinops telfairi</name>
    <name type="common">Lesser hedgehog tenrec</name>
    <dbReference type="NCBI Taxonomy" id="9371"/>
    <lineage>
        <taxon>Eukaryota</taxon>
        <taxon>Metazoa</taxon>
        <taxon>Chordata</taxon>
        <taxon>Craniata</taxon>
        <taxon>Vertebrata</taxon>
        <taxon>Euteleostomi</taxon>
        <taxon>Mammalia</taxon>
        <taxon>Eutheria</taxon>
        <taxon>Afrotheria</taxon>
        <taxon>Tenrecidae</taxon>
        <taxon>Tenrecinae</taxon>
        <taxon>Echinops</taxon>
    </lineage>
</organism>
<sequence length="415" mass="47243">MDNKKKDKDKSDDRMARPSGRSGHSTRGTGSSSSGVLMVGPNFRVGKKIGCGNFGELRLGKNLYTNEYVAIKLEPMKSRAPQLHLEYRFYKQLGSGDGIPQVYYFGPCGKYNAMVLELLGPSLEDLFDLCDRTFSLKTVLMIAIQLLGGGRVNPGEGCRWTILSGTVREGLSLAAGLEDKLEREQSRRDDLEALGHMFMYFLRGSLPWQGLKADTLKERYQKIGDTKRATPIEVLCENFPEEMATYLRYVRRLDFFEKPDYDYLRKLFTDLFDRKGYMFDYEYDWIGKQLPTPVGAVQQDPALSSNREAHQHREKMQQSKNQSADHRAAWDSQQANPHHLRAHLAADRHGGSVQVVSSTNGELNTDDPTAGRSNAPITAPTEVEMMDETNCQKVLNMWCCCFFKRRKRKTIQRHK</sequence>
<gene>
    <name evidence="2" type="primary">CSNK1G3</name>
</gene>
<evidence type="ECO:0000313" key="1">
    <source>
        <dbReference type="Proteomes" id="UP000694863"/>
    </source>
</evidence>
<keyword evidence="1" id="KW-1185">Reference proteome</keyword>
<accession>A0AC55CL85</accession>
<evidence type="ECO:0000313" key="2">
    <source>
        <dbReference type="RefSeq" id="XP_045140987.1"/>
    </source>
</evidence>
<keyword evidence="2" id="KW-0808">Transferase</keyword>
<keyword evidence="2" id="KW-0418">Kinase</keyword>
<reference evidence="2" key="1">
    <citation type="submission" date="2025-08" db="UniProtKB">
        <authorList>
            <consortium name="RefSeq"/>
        </authorList>
    </citation>
    <scope>IDENTIFICATION</scope>
</reference>
<protein>
    <submittedName>
        <fullName evidence="2">Casein kinase I</fullName>
    </submittedName>
</protein>
<dbReference type="Proteomes" id="UP000694863">
    <property type="component" value="Unplaced"/>
</dbReference>
<proteinExistence type="predicted"/>
<dbReference type="RefSeq" id="XP_045140987.1">
    <property type="nucleotide sequence ID" value="XM_045285052.1"/>
</dbReference>
<name>A0AC55CL85_ECHTE</name>